<accession>D9PZA7</accession>
<keyword evidence="6" id="KW-0560">Oxidoreductase</keyword>
<keyword evidence="9" id="KW-0676">Redox-active center</keyword>
<dbReference type="InParanoid" id="D9PZA7"/>
<evidence type="ECO:0000313" key="13">
    <source>
        <dbReference type="Proteomes" id="UP000000346"/>
    </source>
</evidence>
<evidence type="ECO:0000256" key="6">
    <source>
        <dbReference type="ARBA" id="ARBA00023002"/>
    </source>
</evidence>
<gene>
    <name evidence="12" type="ordered locus">ASAC_1489</name>
</gene>
<feature type="transmembrane region" description="Helical" evidence="10">
    <location>
        <begin position="101"/>
        <end position="116"/>
    </location>
</feature>
<dbReference type="Proteomes" id="UP000000346">
    <property type="component" value="Chromosome"/>
</dbReference>
<evidence type="ECO:0000256" key="9">
    <source>
        <dbReference type="ARBA" id="ARBA00023284"/>
    </source>
</evidence>
<evidence type="ECO:0000256" key="1">
    <source>
        <dbReference type="ARBA" id="ARBA00004141"/>
    </source>
</evidence>
<dbReference type="EMBL" id="CP001742">
    <property type="protein sequence ID" value="ADL19894.1"/>
    <property type="molecule type" value="Genomic_DNA"/>
</dbReference>
<evidence type="ECO:0000256" key="10">
    <source>
        <dbReference type="SAM" id="Phobius"/>
    </source>
</evidence>
<evidence type="ECO:0000256" key="8">
    <source>
        <dbReference type="ARBA" id="ARBA00023157"/>
    </source>
</evidence>
<comment type="similarity">
    <text evidence="2">Belongs to the VKOR family.</text>
</comment>
<evidence type="ECO:0000256" key="7">
    <source>
        <dbReference type="ARBA" id="ARBA00023136"/>
    </source>
</evidence>
<keyword evidence="7 10" id="KW-0472">Membrane</keyword>
<feature type="domain" description="Vitamin K epoxide reductase" evidence="11">
    <location>
        <begin position="5"/>
        <end position="147"/>
    </location>
</feature>
<keyword evidence="5 10" id="KW-1133">Transmembrane helix</keyword>
<dbReference type="KEGG" id="asc:ASAC_1489"/>
<organism evidence="12 13">
    <name type="scientific">Acidilobus saccharovorans (strain DSM 16705 / JCM 18335 / VKM B-2471 / 345-15)</name>
    <dbReference type="NCBI Taxonomy" id="666510"/>
    <lineage>
        <taxon>Archaea</taxon>
        <taxon>Thermoproteota</taxon>
        <taxon>Thermoprotei</taxon>
        <taxon>Acidilobales</taxon>
        <taxon>Acidilobaceae</taxon>
        <taxon>Acidilobus</taxon>
    </lineage>
</organism>
<dbReference type="GO" id="GO:0016020">
    <property type="term" value="C:membrane"/>
    <property type="evidence" value="ECO:0007669"/>
    <property type="project" value="UniProtKB-SubCell"/>
</dbReference>
<evidence type="ECO:0000256" key="3">
    <source>
        <dbReference type="ARBA" id="ARBA00022692"/>
    </source>
</evidence>
<dbReference type="AlphaFoldDB" id="D9PZA7"/>
<dbReference type="eggNOG" id="arCOG03749">
    <property type="taxonomic scope" value="Archaea"/>
</dbReference>
<dbReference type="GO" id="GO:0048038">
    <property type="term" value="F:quinone binding"/>
    <property type="evidence" value="ECO:0007669"/>
    <property type="project" value="UniProtKB-KW"/>
</dbReference>
<proteinExistence type="inferred from homology"/>
<dbReference type="STRING" id="666510.ASAC_1489"/>
<feature type="transmembrane region" description="Helical" evidence="10">
    <location>
        <begin position="72"/>
        <end position="89"/>
    </location>
</feature>
<dbReference type="FunCoup" id="D9PZA7">
    <property type="interactions" value="21"/>
</dbReference>
<keyword evidence="3 10" id="KW-0812">Transmembrane</keyword>
<dbReference type="GO" id="GO:0016491">
    <property type="term" value="F:oxidoreductase activity"/>
    <property type="evidence" value="ECO:0007669"/>
    <property type="project" value="UniProtKB-KW"/>
</dbReference>
<dbReference type="Gene3D" id="1.20.1440.130">
    <property type="entry name" value="VKOR domain"/>
    <property type="match status" value="1"/>
</dbReference>
<evidence type="ECO:0000313" key="12">
    <source>
        <dbReference type="EMBL" id="ADL19894.1"/>
    </source>
</evidence>
<dbReference type="SMART" id="SM00756">
    <property type="entry name" value="VKc"/>
    <property type="match status" value="1"/>
</dbReference>
<reference evidence="12 13" key="1">
    <citation type="journal article" date="2010" name="Appl. Environ. Microbiol.">
        <title>The genome sequence of the crenarchaeon Acidilobus saccharovorans supports a new order, Acidilobales, and suggests an important ecological role in terrestrial acidic hot springs.</title>
        <authorList>
            <person name="Mardanov A.V."/>
            <person name="Svetlitchnyi V.A."/>
            <person name="Beletsky A.V."/>
            <person name="Prokofeva M.I."/>
            <person name="Bonch-Osmolovskaya E.A."/>
            <person name="Ravin N.V."/>
            <person name="Skryabin K.G."/>
        </authorList>
    </citation>
    <scope>NUCLEOTIDE SEQUENCE [LARGE SCALE GENOMIC DNA]</scope>
    <source>
        <strain evidence="13">DSM 16705 / JCM 18335 / VKM B-2471 / 345-15</strain>
    </source>
</reference>
<dbReference type="NCBIfam" id="NF011478">
    <property type="entry name" value="PRK14889.1-1"/>
    <property type="match status" value="1"/>
</dbReference>
<evidence type="ECO:0000256" key="2">
    <source>
        <dbReference type="ARBA" id="ARBA00006214"/>
    </source>
</evidence>
<dbReference type="GeneID" id="9499748"/>
<comment type="subcellular location">
    <subcellularLocation>
        <location evidence="1">Membrane</location>
        <topology evidence="1">Multi-pass membrane protein</topology>
    </subcellularLocation>
</comment>
<sequence length="153" mass="16461">MRQRTLAAALLLLAFSAVGLAAALEVYNSFYLHRSAPLACTYPVRVSGVAVNCLDVLSSGYSRVYSFSLDELAIAWFSADLALSALTIATGLPRALRVAQAAWRFLGVSFVPYLVYLELFRIHAICVYCTTMHVMLIANAVVAAAELKGSGPL</sequence>
<name>D9PZA7_ACIS3</name>
<keyword evidence="4" id="KW-0874">Quinone</keyword>
<dbReference type="OrthoDB" id="27520at2157"/>
<dbReference type="HOGENOM" id="CLU_141437_0_0_2"/>
<keyword evidence="13" id="KW-1185">Reference proteome</keyword>
<keyword evidence="8" id="KW-1015">Disulfide bond</keyword>
<dbReference type="InterPro" id="IPR038354">
    <property type="entry name" value="VKOR_sf"/>
</dbReference>
<protein>
    <submittedName>
        <fullName evidence="12">Vitamin K epoxide reductase</fullName>
    </submittedName>
</protein>
<dbReference type="CDD" id="cd12918">
    <property type="entry name" value="VKOR_arc"/>
    <property type="match status" value="1"/>
</dbReference>
<evidence type="ECO:0000256" key="5">
    <source>
        <dbReference type="ARBA" id="ARBA00022989"/>
    </source>
</evidence>
<dbReference type="Pfam" id="PF07884">
    <property type="entry name" value="VKOR"/>
    <property type="match status" value="1"/>
</dbReference>
<evidence type="ECO:0000259" key="11">
    <source>
        <dbReference type="SMART" id="SM00756"/>
    </source>
</evidence>
<evidence type="ECO:0000256" key="4">
    <source>
        <dbReference type="ARBA" id="ARBA00022719"/>
    </source>
</evidence>
<dbReference type="RefSeq" id="WP_013267406.1">
    <property type="nucleotide sequence ID" value="NC_014374.1"/>
</dbReference>
<dbReference type="InterPro" id="IPR012932">
    <property type="entry name" value="VKOR"/>
</dbReference>